<dbReference type="Proteomes" id="UP000784294">
    <property type="component" value="Unassembled WGS sequence"/>
</dbReference>
<protein>
    <submittedName>
        <fullName evidence="1">Uncharacterized protein</fullName>
    </submittedName>
</protein>
<organism evidence="1 2">
    <name type="scientific">Protopolystoma xenopodis</name>
    <dbReference type="NCBI Taxonomy" id="117903"/>
    <lineage>
        <taxon>Eukaryota</taxon>
        <taxon>Metazoa</taxon>
        <taxon>Spiralia</taxon>
        <taxon>Lophotrochozoa</taxon>
        <taxon>Platyhelminthes</taxon>
        <taxon>Monogenea</taxon>
        <taxon>Polyopisthocotylea</taxon>
        <taxon>Polystomatidea</taxon>
        <taxon>Polystomatidae</taxon>
        <taxon>Protopolystoma</taxon>
    </lineage>
</organism>
<comment type="caution">
    <text evidence="1">The sequence shown here is derived from an EMBL/GenBank/DDBJ whole genome shotgun (WGS) entry which is preliminary data.</text>
</comment>
<name>A0A3S5BAE0_9PLAT</name>
<evidence type="ECO:0000313" key="2">
    <source>
        <dbReference type="Proteomes" id="UP000784294"/>
    </source>
</evidence>
<evidence type="ECO:0000313" key="1">
    <source>
        <dbReference type="EMBL" id="VEL41015.1"/>
    </source>
</evidence>
<sequence length="121" mass="13935">MLGSLPFKVEECEEEIKVSIQPEAEAEFLLASCRLALLEHSCWHYPRGFLDPLACSDDIRDKSHARLARSCRNRGGYLGDNVDKNVPVKPTDRWSREMRSRLLVESTFESHHTFSLEMKVN</sequence>
<dbReference type="AlphaFoldDB" id="A0A3S5BAE0"/>
<dbReference type="EMBL" id="CAAALY010267514">
    <property type="protein sequence ID" value="VEL41015.1"/>
    <property type="molecule type" value="Genomic_DNA"/>
</dbReference>
<gene>
    <name evidence="1" type="ORF">PXEA_LOCUS34455</name>
</gene>
<accession>A0A3S5BAE0</accession>
<proteinExistence type="predicted"/>
<reference evidence="1" key="1">
    <citation type="submission" date="2018-11" db="EMBL/GenBank/DDBJ databases">
        <authorList>
            <consortium name="Pathogen Informatics"/>
        </authorList>
    </citation>
    <scope>NUCLEOTIDE SEQUENCE</scope>
</reference>
<keyword evidence="2" id="KW-1185">Reference proteome</keyword>